<dbReference type="InterPro" id="IPR010921">
    <property type="entry name" value="Trp_repressor/repl_initiator"/>
</dbReference>
<dbReference type="Pfam" id="PF13384">
    <property type="entry name" value="HTH_23"/>
    <property type="match status" value="1"/>
</dbReference>
<organism evidence="1">
    <name type="scientific">Trichodesmium erythraeum (strain IMS101)</name>
    <dbReference type="NCBI Taxonomy" id="203124"/>
    <lineage>
        <taxon>Bacteria</taxon>
        <taxon>Bacillati</taxon>
        <taxon>Cyanobacteriota</taxon>
        <taxon>Cyanophyceae</taxon>
        <taxon>Oscillatoriophycideae</taxon>
        <taxon>Oscillatoriales</taxon>
        <taxon>Microcoleaceae</taxon>
        <taxon>Trichodesmium</taxon>
    </lineage>
</organism>
<sequence>MYYKFQKEYLRKRLLAIKYLYEGKTRTEVSDLLDCHYQTLSTWIDKFLEGGLKNLIQLITHQVSSRLNIKQNQTETGIKKNDTGRIAQRLCGR</sequence>
<evidence type="ECO:0008006" key="2">
    <source>
        <dbReference type="Google" id="ProtNLM"/>
    </source>
</evidence>
<dbReference type="EMBL" id="CP000393">
    <property type="protein sequence ID" value="ABG52896.1"/>
    <property type="molecule type" value="Genomic_DNA"/>
</dbReference>
<dbReference type="AlphaFoldDB" id="Q10XX8"/>
<dbReference type="HOGENOM" id="CLU_2398723_0_0_3"/>
<reference evidence="1" key="1">
    <citation type="submission" date="2006-06" db="EMBL/GenBank/DDBJ databases">
        <title>Complete sequence of Trichodesmium erythraeum IMS101.</title>
        <authorList>
            <consortium name="US DOE Joint Genome Institute"/>
            <person name="Copeland A."/>
            <person name="Lucas S."/>
            <person name="Lapidus A."/>
            <person name="Barry K."/>
            <person name="Detter J.C."/>
            <person name="Glavina del Rio T."/>
            <person name="Hammon N."/>
            <person name="Israni S."/>
            <person name="Dalin E."/>
            <person name="Tice H."/>
            <person name="Pitluck S."/>
            <person name="Kiss H."/>
            <person name="Munk A.C."/>
            <person name="Brettin T."/>
            <person name="Bruce D."/>
            <person name="Han C."/>
            <person name="Tapia R."/>
            <person name="Gilna P."/>
            <person name="Schmutz J."/>
            <person name="Larimer F."/>
            <person name="Land M."/>
            <person name="Hauser L."/>
            <person name="Kyrpides N."/>
            <person name="Kim E."/>
            <person name="Richardson P."/>
        </authorList>
    </citation>
    <scope>NUCLEOTIDE SEQUENCE [LARGE SCALE GENOMIC DNA]</scope>
    <source>
        <strain evidence="1">IMS101</strain>
    </source>
</reference>
<dbReference type="KEGG" id="ter:Tery_3854"/>
<dbReference type="SUPFAM" id="SSF48295">
    <property type="entry name" value="TrpR-like"/>
    <property type="match status" value="1"/>
</dbReference>
<protein>
    <recommendedName>
        <fullName evidence="2">Transposase</fullName>
    </recommendedName>
</protein>
<gene>
    <name evidence="1" type="ordered locus">Tery_3854</name>
</gene>
<dbReference type="OrthoDB" id="5566336at2"/>
<dbReference type="GO" id="GO:0043565">
    <property type="term" value="F:sequence-specific DNA binding"/>
    <property type="evidence" value="ECO:0007669"/>
    <property type="project" value="InterPro"/>
</dbReference>
<dbReference type="RefSeq" id="WP_011613226.1">
    <property type="nucleotide sequence ID" value="NC_008312.1"/>
</dbReference>
<dbReference type="eggNOG" id="COG3415">
    <property type="taxonomic scope" value="Bacteria"/>
</dbReference>
<accession>Q10XX8</accession>
<evidence type="ECO:0000313" key="1">
    <source>
        <dbReference type="EMBL" id="ABG52896.1"/>
    </source>
</evidence>
<name>Q10XX8_TRIEI</name>
<proteinExistence type="predicted"/>